<sequence length="266" mass="30546">MDSIKLYFKYLKLNIESQLQYKASFIMMSIGHFLITFIDFLGIWVLFQRFGSLKGFTFPEAALFYGIVHIAFSITEAWTRGFDTFHKLVRIGDFDRILLRPRTTVLQILGHDFQIMRVGRFAQGLVVLIWAVKTLNVKWTFGKTLLLIGSIIGGNFLFSGLIVLQATLSFWSVQSLEIVNSFTYGGVEAAQYPISIYKSWFRKILIYVIPLATINYFPVISILGKTDSLNYPSWMGWVSPFFGFIFFILSLQIWKIGVKHYTSTGS</sequence>
<accession>A0ABS6E4R2</accession>
<dbReference type="InterPro" id="IPR010390">
    <property type="entry name" value="ABC-2_transporter-like"/>
</dbReference>
<keyword evidence="1" id="KW-0472">Membrane</keyword>
<dbReference type="PANTHER" id="PTHR36833:SF1">
    <property type="entry name" value="INTEGRAL MEMBRANE TRANSPORT PROTEIN"/>
    <property type="match status" value="1"/>
</dbReference>
<comment type="caution">
    <text evidence="2">The sequence shown here is derived from an EMBL/GenBank/DDBJ whole genome shotgun (WGS) entry which is preliminary data.</text>
</comment>
<proteinExistence type="predicted"/>
<keyword evidence="3" id="KW-1185">Reference proteome</keyword>
<feature type="transmembrane region" description="Helical" evidence="1">
    <location>
        <begin position="145"/>
        <end position="164"/>
    </location>
</feature>
<dbReference type="Pfam" id="PF06182">
    <property type="entry name" value="ABC2_membrane_6"/>
    <property type="match status" value="1"/>
</dbReference>
<protein>
    <submittedName>
        <fullName evidence="2">ABC-2 family transporter protein</fullName>
    </submittedName>
</protein>
<feature type="transmembrane region" description="Helical" evidence="1">
    <location>
        <begin position="234"/>
        <end position="254"/>
    </location>
</feature>
<dbReference type="Proteomes" id="UP000749471">
    <property type="component" value="Unassembled WGS sequence"/>
</dbReference>
<feature type="transmembrane region" description="Helical" evidence="1">
    <location>
        <begin position="62"/>
        <end position="79"/>
    </location>
</feature>
<evidence type="ECO:0000256" key="1">
    <source>
        <dbReference type="SAM" id="Phobius"/>
    </source>
</evidence>
<feature type="transmembrane region" description="Helical" evidence="1">
    <location>
        <begin position="204"/>
        <end position="222"/>
    </location>
</feature>
<reference evidence="2 3" key="1">
    <citation type="submission" date="2021-06" db="EMBL/GenBank/DDBJ databases">
        <authorList>
            <person name="Sun Q."/>
            <person name="Li D."/>
        </authorList>
    </citation>
    <scope>NUCLEOTIDE SEQUENCE [LARGE SCALE GENOMIC DNA]</scope>
    <source>
        <strain evidence="2 3">MSJ-40</strain>
    </source>
</reference>
<feature type="transmembrane region" description="Helical" evidence="1">
    <location>
        <begin position="21"/>
        <end position="47"/>
    </location>
</feature>
<dbReference type="PANTHER" id="PTHR36833">
    <property type="entry name" value="SLR0610 PROTEIN-RELATED"/>
    <property type="match status" value="1"/>
</dbReference>
<name>A0ABS6E4R2_9FIRM</name>
<dbReference type="EMBL" id="JAHLPM010000005">
    <property type="protein sequence ID" value="MBU5437816.1"/>
    <property type="molecule type" value="Genomic_DNA"/>
</dbReference>
<evidence type="ECO:0000313" key="3">
    <source>
        <dbReference type="Proteomes" id="UP000749471"/>
    </source>
</evidence>
<keyword evidence="1" id="KW-0812">Transmembrane</keyword>
<dbReference type="RefSeq" id="WP_216518329.1">
    <property type="nucleotide sequence ID" value="NZ_JAHLPM010000005.1"/>
</dbReference>
<evidence type="ECO:0000313" key="2">
    <source>
        <dbReference type="EMBL" id="MBU5437816.1"/>
    </source>
</evidence>
<organism evidence="2 3">
    <name type="scientific">Tissierella simiarum</name>
    <dbReference type="NCBI Taxonomy" id="2841534"/>
    <lineage>
        <taxon>Bacteria</taxon>
        <taxon>Bacillati</taxon>
        <taxon>Bacillota</taxon>
        <taxon>Tissierellia</taxon>
        <taxon>Tissierellales</taxon>
        <taxon>Tissierellaceae</taxon>
        <taxon>Tissierella</taxon>
    </lineage>
</organism>
<feature type="transmembrane region" description="Helical" evidence="1">
    <location>
        <begin position="121"/>
        <end position="139"/>
    </location>
</feature>
<keyword evidence="1" id="KW-1133">Transmembrane helix</keyword>
<gene>
    <name evidence="2" type="ORF">KQI42_07340</name>
</gene>